<dbReference type="PRINTS" id="PR01840">
    <property type="entry name" value="TATCFAMILY"/>
</dbReference>
<dbReference type="PANTHER" id="PTHR30371">
    <property type="entry name" value="SEC-INDEPENDENT PROTEIN TRANSLOCASE PROTEIN TATC"/>
    <property type="match status" value="1"/>
</dbReference>
<dbReference type="HAMAP" id="MF_00902">
    <property type="entry name" value="TatC"/>
    <property type="match status" value="1"/>
</dbReference>
<keyword evidence="4 5" id="KW-0472">Membrane</keyword>
<keyword evidence="5" id="KW-0813">Transport</keyword>
<dbReference type="GO" id="GO:0033281">
    <property type="term" value="C:TAT protein transport complex"/>
    <property type="evidence" value="ECO:0007669"/>
    <property type="project" value="UniProtKB-UniRule"/>
</dbReference>
<evidence type="ECO:0000256" key="1">
    <source>
        <dbReference type="ARBA" id="ARBA00004141"/>
    </source>
</evidence>
<keyword evidence="5" id="KW-0653">Protein transport</keyword>
<dbReference type="AlphaFoldDB" id="A0A369QR73"/>
<dbReference type="Pfam" id="PF00902">
    <property type="entry name" value="TatC"/>
    <property type="match status" value="1"/>
</dbReference>
<dbReference type="GO" id="GO:0009977">
    <property type="term" value="F:proton motive force dependent protein transmembrane transporter activity"/>
    <property type="evidence" value="ECO:0007669"/>
    <property type="project" value="TreeGrafter"/>
</dbReference>
<feature type="transmembrane region" description="Helical" evidence="5">
    <location>
        <begin position="97"/>
        <end position="118"/>
    </location>
</feature>
<dbReference type="NCBIfam" id="TIGR00945">
    <property type="entry name" value="tatC"/>
    <property type="match status" value="1"/>
</dbReference>
<sequence length="280" mass="31868">MEEEVVVSSGEHEMSFIDHLEELRWHLIRSVASILVFATGAFLSKDFIFHDLILGPSRADFFTYRKLCELGAYLGRPEVCIDKISFTLQSREMSSQFTTHMTVSAIIGLVLAFPYTFWEIWRFIKPGLYEREQKNSRGAVFFVSLLFFTGTLFGYFIAAPLSINFLASYQVDPSILNEFDLASYISTLTTMTFSCALMFELPMIVFFLAKAGLVSPEIMKLYRRHAIVVILIIAAVISPPDVMSMMLIAIPLLLLYEVSIYIAKAVRKKDIDRLNDELTS</sequence>
<comment type="subcellular location">
    <subcellularLocation>
        <location evidence="5">Cell membrane</location>
        <topology evidence="5">Multi-pass membrane protein</topology>
    </subcellularLocation>
    <subcellularLocation>
        <location evidence="1">Membrane</location>
        <topology evidence="1">Multi-pass membrane protein</topology>
    </subcellularLocation>
</comment>
<comment type="caution">
    <text evidence="6">The sequence shown here is derived from an EMBL/GenBank/DDBJ whole genome shotgun (WGS) entry which is preliminary data.</text>
</comment>
<dbReference type="GO" id="GO:0065002">
    <property type="term" value="P:intracellular protein transmembrane transport"/>
    <property type="evidence" value="ECO:0007669"/>
    <property type="project" value="TreeGrafter"/>
</dbReference>
<feature type="transmembrane region" description="Helical" evidence="5">
    <location>
        <begin position="181"/>
        <end position="209"/>
    </location>
</feature>
<keyword evidence="7" id="KW-1185">Reference proteome</keyword>
<keyword evidence="5" id="KW-0811">Translocation</keyword>
<dbReference type="GO" id="GO:0043953">
    <property type="term" value="P:protein transport by the Tat complex"/>
    <property type="evidence" value="ECO:0007669"/>
    <property type="project" value="UniProtKB-UniRule"/>
</dbReference>
<evidence type="ECO:0000256" key="5">
    <source>
        <dbReference type="HAMAP-Rule" id="MF_00902"/>
    </source>
</evidence>
<comment type="function">
    <text evidence="5">Part of the twin-arginine translocation (Tat) system that transports large folded proteins containing a characteristic twin-arginine motif in their signal peptide across membranes.</text>
</comment>
<dbReference type="RefSeq" id="WP_394335768.1">
    <property type="nucleotide sequence ID" value="NZ_QASA01000001.1"/>
</dbReference>
<dbReference type="EMBL" id="QASA01000001">
    <property type="protein sequence ID" value="RDC65737.1"/>
    <property type="molecule type" value="Genomic_DNA"/>
</dbReference>
<feature type="transmembrane region" description="Helical" evidence="5">
    <location>
        <begin position="244"/>
        <end position="263"/>
    </location>
</feature>
<proteinExistence type="inferred from homology"/>
<name>A0A369QR73_9BACT</name>
<reference evidence="6 7" key="1">
    <citation type="submission" date="2018-04" db="EMBL/GenBank/DDBJ databases">
        <title>Adhaeribacter sp. HMF7616 genome sequencing and assembly.</title>
        <authorList>
            <person name="Kang H."/>
            <person name="Kang J."/>
            <person name="Cha I."/>
            <person name="Kim H."/>
            <person name="Joh K."/>
        </authorList>
    </citation>
    <scope>NUCLEOTIDE SEQUENCE [LARGE SCALE GENOMIC DNA]</scope>
    <source>
        <strain evidence="6 7">HMF7616</strain>
    </source>
</reference>
<keyword evidence="2 5" id="KW-0812">Transmembrane</keyword>
<feature type="transmembrane region" description="Helical" evidence="5">
    <location>
        <begin position="139"/>
        <end position="161"/>
    </location>
</feature>
<comment type="subunit">
    <text evidence="5">Forms a complex with TatA.</text>
</comment>
<dbReference type="Proteomes" id="UP000253919">
    <property type="component" value="Unassembled WGS sequence"/>
</dbReference>
<feature type="transmembrane region" description="Helical" evidence="5">
    <location>
        <begin position="221"/>
        <end position="238"/>
    </location>
</feature>
<organism evidence="6 7">
    <name type="scientific">Adhaeribacter pallidiroseus</name>
    <dbReference type="NCBI Taxonomy" id="2072847"/>
    <lineage>
        <taxon>Bacteria</taxon>
        <taxon>Pseudomonadati</taxon>
        <taxon>Bacteroidota</taxon>
        <taxon>Cytophagia</taxon>
        <taxon>Cytophagales</taxon>
        <taxon>Hymenobacteraceae</taxon>
        <taxon>Adhaeribacter</taxon>
    </lineage>
</organism>
<comment type="similarity">
    <text evidence="5">Belongs to the TatC family.</text>
</comment>
<comment type="caution">
    <text evidence="5">Lacks conserved residue(s) required for the propagation of feature annotation.</text>
</comment>
<protein>
    <recommendedName>
        <fullName evidence="5">Sec-independent protein translocase protein TatC</fullName>
    </recommendedName>
</protein>
<accession>A0A369QR73</accession>
<keyword evidence="3 5" id="KW-1133">Transmembrane helix</keyword>
<dbReference type="PANTHER" id="PTHR30371:SF0">
    <property type="entry name" value="SEC-INDEPENDENT PROTEIN TRANSLOCASE PROTEIN TATC, CHLOROPLASTIC-RELATED"/>
    <property type="match status" value="1"/>
</dbReference>
<evidence type="ECO:0000313" key="7">
    <source>
        <dbReference type="Proteomes" id="UP000253919"/>
    </source>
</evidence>
<evidence type="ECO:0000256" key="3">
    <source>
        <dbReference type="ARBA" id="ARBA00022989"/>
    </source>
</evidence>
<dbReference type="InterPro" id="IPR002033">
    <property type="entry name" value="TatC"/>
</dbReference>
<evidence type="ECO:0000256" key="2">
    <source>
        <dbReference type="ARBA" id="ARBA00022692"/>
    </source>
</evidence>
<evidence type="ECO:0000256" key="4">
    <source>
        <dbReference type="ARBA" id="ARBA00023136"/>
    </source>
</evidence>
<keyword evidence="5" id="KW-1003">Cell membrane</keyword>
<gene>
    <name evidence="5" type="primary">tatC</name>
    <name evidence="6" type="ORF">AHMF7616_04367</name>
</gene>
<evidence type="ECO:0000313" key="6">
    <source>
        <dbReference type="EMBL" id="RDC65737.1"/>
    </source>
</evidence>